<dbReference type="Proteomes" id="UP000071778">
    <property type="component" value="Chromosome"/>
</dbReference>
<organism evidence="2 3">
    <name type="scientific">Collimonas arenae</name>
    <dbReference type="NCBI Taxonomy" id="279058"/>
    <lineage>
        <taxon>Bacteria</taxon>
        <taxon>Pseudomonadati</taxon>
        <taxon>Pseudomonadota</taxon>
        <taxon>Betaproteobacteria</taxon>
        <taxon>Burkholderiales</taxon>
        <taxon>Oxalobacteraceae</taxon>
        <taxon>Collimonas</taxon>
    </lineage>
</organism>
<dbReference type="InterPro" id="IPR036390">
    <property type="entry name" value="WH_DNA-bd_sf"/>
</dbReference>
<gene>
    <name evidence="2" type="ORF">CAter282_2580</name>
</gene>
<protein>
    <submittedName>
        <fullName evidence="2">MarR family protein</fullName>
    </submittedName>
</protein>
<keyword evidence="3" id="KW-1185">Reference proteome</keyword>
<evidence type="ECO:0000313" key="3">
    <source>
        <dbReference type="Proteomes" id="UP000071778"/>
    </source>
</evidence>
<dbReference type="RefSeq" id="WP_061533610.1">
    <property type="nucleotide sequence ID" value="NZ_CP013233.1"/>
</dbReference>
<proteinExistence type="predicted"/>
<dbReference type="AlphaFoldDB" id="A0A127QJT8"/>
<dbReference type="SUPFAM" id="SSF46785">
    <property type="entry name" value="Winged helix' DNA-binding domain"/>
    <property type="match status" value="1"/>
</dbReference>
<accession>A0A127QJT8</accession>
<sequence>MPKPSSALTKQDFEALSAFRYQLRKFLRFSEDAAQAEGVTPQQYLLLLHVKGFPDRDWASIGELAERLQSQHHGVVALVSRCEKLKLVKRQPSEVDRRQVNVHLLPAGERCLAKLAELHHAELNTLSDIFRVPTINT</sequence>
<dbReference type="PANTHER" id="PTHR33164:SF43">
    <property type="entry name" value="HTH-TYPE TRANSCRIPTIONAL REPRESSOR YETL"/>
    <property type="match status" value="1"/>
</dbReference>
<feature type="domain" description="HTH marR-type" evidence="1">
    <location>
        <begin position="9"/>
        <end position="137"/>
    </location>
</feature>
<dbReference type="InterPro" id="IPR000835">
    <property type="entry name" value="HTH_MarR-typ"/>
</dbReference>
<dbReference type="OrthoDB" id="8594189at2"/>
<dbReference type="EMBL" id="CP013235">
    <property type="protein sequence ID" value="AMP10317.1"/>
    <property type="molecule type" value="Genomic_DNA"/>
</dbReference>
<dbReference type="PANTHER" id="PTHR33164">
    <property type="entry name" value="TRANSCRIPTIONAL REGULATOR, MARR FAMILY"/>
    <property type="match status" value="1"/>
</dbReference>
<evidence type="ECO:0000313" key="2">
    <source>
        <dbReference type="EMBL" id="AMP10317.1"/>
    </source>
</evidence>
<dbReference type="SMART" id="SM00347">
    <property type="entry name" value="HTH_MARR"/>
    <property type="match status" value="1"/>
</dbReference>
<dbReference type="Pfam" id="PF12802">
    <property type="entry name" value="MarR_2"/>
    <property type="match status" value="1"/>
</dbReference>
<dbReference type="GO" id="GO:0003700">
    <property type="term" value="F:DNA-binding transcription factor activity"/>
    <property type="evidence" value="ECO:0007669"/>
    <property type="project" value="InterPro"/>
</dbReference>
<name>A0A127QJT8_9BURK</name>
<dbReference type="GO" id="GO:0006950">
    <property type="term" value="P:response to stress"/>
    <property type="evidence" value="ECO:0007669"/>
    <property type="project" value="TreeGrafter"/>
</dbReference>
<dbReference type="PATRIC" id="fig|279058.17.peg.2817"/>
<dbReference type="InterPro" id="IPR039422">
    <property type="entry name" value="MarR/SlyA-like"/>
</dbReference>
<dbReference type="InterPro" id="IPR036388">
    <property type="entry name" value="WH-like_DNA-bd_sf"/>
</dbReference>
<dbReference type="PROSITE" id="PS50995">
    <property type="entry name" value="HTH_MARR_2"/>
    <property type="match status" value="1"/>
</dbReference>
<dbReference type="Gene3D" id="1.10.10.10">
    <property type="entry name" value="Winged helix-like DNA-binding domain superfamily/Winged helix DNA-binding domain"/>
    <property type="match status" value="1"/>
</dbReference>
<evidence type="ECO:0000259" key="1">
    <source>
        <dbReference type="PROSITE" id="PS50995"/>
    </source>
</evidence>
<reference evidence="2 3" key="1">
    <citation type="submission" date="2015-11" db="EMBL/GenBank/DDBJ databases">
        <title>Exploring the genomic traits of fungus-feeding bacterial genus Collimonas.</title>
        <authorList>
            <person name="Song C."/>
            <person name="Schmidt R."/>
            <person name="de Jager V."/>
            <person name="Krzyzanowska D."/>
            <person name="Jongedijk E."/>
            <person name="Cankar K."/>
            <person name="Beekwilder J."/>
            <person name="van Veen A."/>
            <person name="de Boer W."/>
            <person name="van Veen J.A."/>
            <person name="Garbeva P."/>
        </authorList>
    </citation>
    <scope>NUCLEOTIDE SEQUENCE [LARGE SCALE GENOMIC DNA]</scope>
    <source>
        <strain evidence="2 3">Ter282</strain>
    </source>
</reference>